<protein>
    <submittedName>
        <fullName evidence="2">Uncharacterized protein</fullName>
    </submittedName>
</protein>
<organism evidence="2 4">
    <name type="scientific">Didymodactylos carnosus</name>
    <dbReference type="NCBI Taxonomy" id="1234261"/>
    <lineage>
        <taxon>Eukaryota</taxon>
        <taxon>Metazoa</taxon>
        <taxon>Spiralia</taxon>
        <taxon>Gnathifera</taxon>
        <taxon>Rotifera</taxon>
        <taxon>Eurotatoria</taxon>
        <taxon>Bdelloidea</taxon>
        <taxon>Philodinida</taxon>
        <taxon>Philodinidae</taxon>
        <taxon>Didymodactylos</taxon>
    </lineage>
</organism>
<feature type="non-terminal residue" evidence="2">
    <location>
        <position position="1"/>
    </location>
</feature>
<comment type="caution">
    <text evidence="2">The sequence shown here is derived from an EMBL/GenBank/DDBJ whole genome shotgun (WGS) entry which is preliminary data.</text>
</comment>
<evidence type="ECO:0000313" key="2">
    <source>
        <dbReference type="EMBL" id="CAF0988223.1"/>
    </source>
</evidence>
<reference evidence="2" key="1">
    <citation type="submission" date="2021-02" db="EMBL/GenBank/DDBJ databases">
        <authorList>
            <person name="Nowell W R."/>
        </authorList>
    </citation>
    <scope>NUCLEOTIDE SEQUENCE</scope>
</reference>
<evidence type="ECO:0000313" key="3">
    <source>
        <dbReference type="EMBL" id="CAF3760384.1"/>
    </source>
</evidence>
<dbReference type="EMBL" id="CAJOBC010002964">
    <property type="protein sequence ID" value="CAF3760384.1"/>
    <property type="molecule type" value="Genomic_DNA"/>
</dbReference>
<evidence type="ECO:0000313" key="4">
    <source>
        <dbReference type="Proteomes" id="UP000663829"/>
    </source>
</evidence>
<accession>A0A814FVR1</accession>
<evidence type="ECO:0000256" key="1">
    <source>
        <dbReference type="SAM" id="Phobius"/>
    </source>
</evidence>
<name>A0A814FVR1_9BILA</name>
<sequence length="144" mass="16594">LTVNMRSFQMMRYARRSTPTSHEIGHTLSQSTSLKHRASISPSVFSDTFNSKGYSSLPVEKSPSLVRRNTIANQKSLLQPSSEFSTESRRSSLTLGRHPSFHEIETSKSRSNLRNFYIFFVLLFLFIFTAVVYSFIRMVYNQPK</sequence>
<proteinExistence type="predicted"/>
<dbReference type="Proteomes" id="UP000663829">
    <property type="component" value="Unassembled WGS sequence"/>
</dbReference>
<keyword evidence="1" id="KW-0472">Membrane</keyword>
<dbReference type="EMBL" id="CAJNOQ010002964">
    <property type="protein sequence ID" value="CAF0988223.1"/>
    <property type="molecule type" value="Genomic_DNA"/>
</dbReference>
<dbReference type="Proteomes" id="UP000681722">
    <property type="component" value="Unassembled WGS sequence"/>
</dbReference>
<feature type="transmembrane region" description="Helical" evidence="1">
    <location>
        <begin position="116"/>
        <end position="136"/>
    </location>
</feature>
<keyword evidence="4" id="KW-1185">Reference proteome</keyword>
<keyword evidence="1" id="KW-0812">Transmembrane</keyword>
<dbReference type="AlphaFoldDB" id="A0A814FVR1"/>
<keyword evidence="1" id="KW-1133">Transmembrane helix</keyword>
<gene>
    <name evidence="2" type="ORF">GPM918_LOCUS13114</name>
    <name evidence="3" type="ORF">SRO942_LOCUS13114</name>
</gene>